<feature type="region of interest" description="Disordered" evidence="5">
    <location>
        <begin position="220"/>
        <end position="316"/>
    </location>
</feature>
<feature type="region of interest" description="Disordered" evidence="5">
    <location>
        <begin position="463"/>
        <end position="511"/>
    </location>
</feature>
<dbReference type="HOGENOM" id="CLU_030447_0_0_1"/>
<feature type="compositionally biased region" description="Basic and acidic residues" evidence="5">
    <location>
        <begin position="489"/>
        <end position="503"/>
    </location>
</feature>
<feature type="region of interest" description="Disordered" evidence="5">
    <location>
        <begin position="347"/>
        <end position="449"/>
    </location>
</feature>
<evidence type="ECO:0000256" key="3">
    <source>
        <dbReference type="ARBA" id="ARBA00022833"/>
    </source>
</evidence>
<evidence type="ECO:0000256" key="2">
    <source>
        <dbReference type="ARBA" id="ARBA00022771"/>
    </source>
</evidence>
<feature type="domain" description="C3H1-type" evidence="6">
    <location>
        <begin position="440"/>
        <end position="468"/>
    </location>
</feature>
<feature type="region of interest" description="Disordered" evidence="5">
    <location>
        <begin position="1"/>
        <end position="188"/>
    </location>
</feature>
<feature type="compositionally biased region" description="Basic and acidic residues" evidence="5">
    <location>
        <begin position="231"/>
        <end position="307"/>
    </location>
</feature>
<feature type="compositionally biased region" description="Basic and acidic residues" evidence="5">
    <location>
        <begin position="347"/>
        <end position="360"/>
    </location>
</feature>
<dbReference type="SUPFAM" id="SSF90229">
    <property type="entry name" value="CCCH zinc finger"/>
    <property type="match status" value="1"/>
</dbReference>
<gene>
    <name evidence="7" type="ORF">A1O9_01717</name>
</gene>
<reference evidence="7 8" key="1">
    <citation type="submission" date="2013-03" db="EMBL/GenBank/DDBJ databases">
        <title>The Genome Sequence of Exophiala aquamarina CBS 119918.</title>
        <authorList>
            <consortium name="The Broad Institute Genomics Platform"/>
            <person name="Cuomo C."/>
            <person name="de Hoog S."/>
            <person name="Gorbushina A."/>
            <person name="Walker B."/>
            <person name="Young S.K."/>
            <person name="Zeng Q."/>
            <person name="Gargeya S."/>
            <person name="Fitzgerald M."/>
            <person name="Haas B."/>
            <person name="Abouelleil A."/>
            <person name="Allen A.W."/>
            <person name="Alvarado L."/>
            <person name="Arachchi H.M."/>
            <person name="Berlin A.M."/>
            <person name="Chapman S.B."/>
            <person name="Gainer-Dewar J."/>
            <person name="Goldberg J."/>
            <person name="Griggs A."/>
            <person name="Gujja S."/>
            <person name="Hansen M."/>
            <person name="Howarth C."/>
            <person name="Imamovic A."/>
            <person name="Ireland A."/>
            <person name="Larimer J."/>
            <person name="McCowan C."/>
            <person name="Murphy C."/>
            <person name="Pearson M."/>
            <person name="Poon T.W."/>
            <person name="Priest M."/>
            <person name="Roberts A."/>
            <person name="Saif S."/>
            <person name="Shea T."/>
            <person name="Sisk P."/>
            <person name="Sykes S."/>
            <person name="Wortman J."/>
            <person name="Nusbaum C."/>
            <person name="Birren B."/>
        </authorList>
    </citation>
    <scope>NUCLEOTIDE SEQUENCE [LARGE SCALE GENOMIC DNA]</scope>
    <source>
        <strain evidence="7 8">CBS 119918</strain>
    </source>
</reference>
<feature type="compositionally biased region" description="Pro residues" evidence="5">
    <location>
        <begin position="7"/>
        <end position="17"/>
    </location>
</feature>
<evidence type="ECO:0000256" key="1">
    <source>
        <dbReference type="ARBA" id="ARBA00022723"/>
    </source>
</evidence>
<evidence type="ECO:0000259" key="6">
    <source>
        <dbReference type="PROSITE" id="PS50103"/>
    </source>
</evidence>
<keyword evidence="2 4" id="KW-0863">Zinc-finger</keyword>
<dbReference type="EMBL" id="AMGV01000001">
    <property type="protein sequence ID" value="KEF63739.1"/>
    <property type="molecule type" value="Genomic_DNA"/>
</dbReference>
<evidence type="ECO:0000256" key="4">
    <source>
        <dbReference type="PROSITE-ProRule" id="PRU00723"/>
    </source>
</evidence>
<sequence>MSNQPFAYPPPPPPPPRQTTDVSSQQSNGYHYGRGAYRGGGNSYRAKSRGGVGGGFSDRPQNTHWQGQNTSTRPFTHHSPRGNSNLNPAQKRNHTAAFTQPNTHRPRPTAPPAVPSFNASIAHLLPVKPSANSAPTPSPSQASNPQKPLAKPKKNLLGLTPSHPDDSASSSEDEDEEARLSSNLDASTANAAAPGLSFAYKGQLSSLRTAAEIQAWIAERKKRFPTVAKADAAKKERDEKKRKWEEEKAEKRRKMEEERAERRRKMEEERAERQRKSEEDRKTRDLARQMSAVEKEIQTQNRIKEKGAIASPASKAEALAEKFRKRALKAEKALKKAEEALRVAKEKQAKALDGQDRMVQEAEPQVEPGTEPASHAMVDPDATSSSGSSATSSDDSGSDLSSEGESDSDASSATPETISTKDSKLLNVSALPSAQTIKAPKRSRPCGNFMKYKRCRYGSNCRYSHDLGGSSGQDPDSTQGQKRGAAAGKDQKGRSLGAKDTKPARRKGLYQVMVEKEEEEARRKVAAMILRLGEQGLFEEPEGPSSSTI</sequence>
<dbReference type="PROSITE" id="PS50103">
    <property type="entry name" value="ZF_C3H1"/>
    <property type="match status" value="1"/>
</dbReference>
<evidence type="ECO:0000313" key="8">
    <source>
        <dbReference type="Proteomes" id="UP000027920"/>
    </source>
</evidence>
<dbReference type="Gene3D" id="6.10.250.3220">
    <property type="match status" value="1"/>
</dbReference>
<dbReference type="RefSeq" id="XP_013266329.1">
    <property type="nucleotide sequence ID" value="XM_013410875.1"/>
</dbReference>
<dbReference type="Proteomes" id="UP000027920">
    <property type="component" value="Unassembled WGS sequence"/>
</dbReference>
<feature type="zinc finger region" description="C3H1-type" evidence="4">
    <location>
        <begin position="440"/>
        <end position="468"/>
    </location>
</feature>
<protein>
    <recommendedName>
        <fullName evidence="6">C3H1-type domain-containing protein</fullName>
    </recommendedName>
</protein>
<dbReference type="Pfam" id="PF00642">
    <property type="entry name" value="zf-CCCH"/>
    <property type="match status" value="1"/>
</dbReference>
<feature type="compositionally biased region" description="Polar residues" evidence="5">
    <location>
        <begin position="59"/>
        <end position="74"/>
    </location>
</feature>
<evidence type="ECO:0000313" key="7">
    <source>
        <dbReference type="EMBL" id="KEF63739.1"/>
    </source>
</evidence>
<comment type="caution">
    <text evidence="7">The sequence shown here is derived from an EMBL/GenBank/DDBJ whole genome shotgun (WGS) entry which is preliminary data.</text>
</comment>
<feature type="compositionally biased region" description="Polar residues" evidence="5">
    <location>
        <begin position="18"/>
        <end position="28"/>
    </location>
</feature>
<feature type="compositionally biased region" description="Polar residues" evidence="5">
    <location>
        <begin position="472"/>
        <end position="481"/>
    </location>
</feature>
<dbReference type="GO" id="GO:0008270">
    <property type="term" value="F:zinc ion binding"/>
    <property type="evidence" value="ECO:0007669"/>
    <property type="project" value="UniProtKB-KW"/>
</dbReference>
<dbReference type="OrthoDB" id="273070at2759"/>
<feature type="compositionally biased region" description="Low complexity" evidence="5">
    <location>
        <begin position="381"/>
        <end position="401"/>
    </location>
</feature>
<name>A0A072PUI3_9EURO</name>
<evidence type="ECO:0000256" key="5">
    <source>
        <dbReference type="SAM" id="MobiDB-lite"/>
    </source>
</evidence>
<dbReference type="InterPro" id="IPR019496">
    <property type="entry name" value="NUFIP1_cons_dom"/>
</dbReference>
<dbReference type="SMART" id="SM00356">
    <property type="entry name" value="ZnF_C3H1"/>
    <property type="match status" value="1"/>
</dbReference>
<dbReference type="InterPro" id="IPR000571">
    <property type="entry name" value="Znf_CCCH"/>
</dbReference>
<feature type="compositionally biased region" description="Low complexity" evidence="5">
    <location>
        <begin position="129"/>
        <end position="146"/>
    </location>
</feature>
<feature type="compositionally biased region" description="Polar residues" evidence="5">
    <location>
        <begin position="81"/>
        <end position="103"/>
    </location>
</feature>
<dbReference type="AlphaFoldDB" id="A0A072PUI3"/>
<organism evidence="7 8">
    <name type="scientific">Exophiala aquamarina CBS 119918</name>
    <dbReference type="NCBI Taxonomy" id="1182545"/>
    <lineage>
        <taxon>Eukaryota</taxon>
        <taxon>Fungi</taxon>
        <taxon>Dikarya</taxon>
        <taxon>Ascomycota</taxon>
        <taxon>Pezizomycotina</taxon>
        <taxon>Eurotiomycetes</taxon>
        <taxon>Chaetothyriomycetidae</taxon>
        <taxon>Chaetothyriales</taxon>
        <taxon>Herpotrichiellaceae</taxon>
        <taxon>Exophiala</taxon>
    </lineage>
</organism>
<keyword evidence="1 4" id="KW-0479">Metal-binding</keyword>
<keyword evidence="8" id="KW-1185">Reference proteome</keyword>
<dbReference type="VEuPathDB" id="FungiDB:A1O9_01717"/>
<keyword evidence="3 4" id="KW-0862">Zinc</keyword>
<dbReference type="InterPro" id="IPR036855">
    <property type="entry name" value="Znf_CCCH_sf"/>
</dbReference>
<proteinExistence type="predicted"/>
<accession>A0A072PUI3</accession>
<dbReference type="GeneID" id="25276663"/>
<dbReference type="Pfam" id="PF10453">
    <property type="entry name" value="NUFIP1"/>
    <property type="match status" value="1"/>
</dbReference>